<evidence type="ECO:0000313" key="2">
    <source>
        <dbReference type="EMBL" id="KAG0142404.1"/>
    </source>
</evidence>
<evidence type="ECO:0000256" key="1">
    <source>
        <dbReference type="SAM" id="MobiDB-lite"/>
    </source>
</evidence>
<accession>A0A9P6T8C4</accession>
<name>A0A9P6T8C4_9BASI</name>
<comment type="caution">
    <text evidence="2">The sequence shown here is derived from an EMBL/GenBank/DDBJ whole genome shotgun (WGS) entry which is preliminary data.</text>
</comment>
<dbReference type="AlphaFoldDB" id="A0A9P6T8C4"/>
<feature type="compositionally biased region" description="Basic residues" evidence="1">
    <location>
        <begin position="65"/>
        <end position="74"/>
    </location>
</feature>
<gene>
    <name evidence="2" type="ORF">CROQUDRAFT_97566</name>
</gene>
<organism evidence="2 3">
    <name type="scientific">Cronartium quercuum f. sp. fusiforme G11</name>
    <dbReference type="NCBI Taxonomy" id="708437"/>
    <lineage>
        <taxon>Eukaryota</taxon>
        <taxon>Fungi</taxon>
        <taxon>Dikarya</taxon>
        <taxon>Basidiomycota</taxon>
        <taxon>Pucciniomycotina</taxon>
        <taxon>Pucciniomycetes</taxon>
        <taxon>Pucciniales</taxon>
        <taxon>Coleosporiaceae</taxon>
        <taxon>Cronartium</taxon>
    </lineage>
</organism>
<dbReference type="Proteomes" id="UP000886653">
    <property type="component" value="Unassembled WGS sequence"/>
</dbReference>
<proteinExistence type="predicted"/>
<keyword evidence="3" id="KW-1185">Reference proteome</keyword>
<feature type="region of interest" description="Disordered" evidence="1">
    <location>
        <begin position="51"/>
        <end position="74"/>
    </location>
</feature>
<dbReference type="EMBL" id="MU167349">
    <property type="protein sequence ID" value="KAG0142404.1"/>
    <property type="molecule type" value="Genomic_DNA"/>
</dbReference>
<evidence type="ECO:0000313" key="3">
    <source>
        <dbReference type="Proteomes" id="UP000886653"/>
    </source>
</evidence>
<reference evidence="2" key="1">
    <citation type="submission" date="2013-11" db="EMBL/GenBank/DDBJ databases">
        <title>Genome sequence of the fusiform rust pathogen reveals effectors for host alternation and coevolution with pine.</title>
        <authorList>
            <consortium name="DOE Joint Genome Institute"/>
            <person name="Smith K."/>
            <person name="Pendleton A."/>
            <person name="Kubisiak T."/>
            <person name="Anderson C."/>
            <person name="Salamov A."/>
            <person name="Aerts A."/>
            <person name="Riley R."/>
            <person name="Clum A."/>
            <person name="Lindquist E."/>
            <person name="Ence D."/>
            <person name="Campbell M."/>
            <person name="Kronenberg Z."/>
            <person name="Feau N."/>
            <person name="Dhillon B."/>
            <person name="Hamelin R."/>
            <person name="Burleigh J."/>
            <person name="Smith J."/>
            <person name="Yandell M."/>
            <person name="Nelson C."/>
            <person name="Grigoriev I."/>
            <person name="Davis J."/>
        </authorList>
    </citation>
    <scope>NUCLEOTIDE SEQUENCE</scope>
    <source>
        <strain evidence="2">G11</strain>
    </source>
</reference>
<sequence>MRCAEKRLQGHSCEYLSNDQTQTKRAMLFSPQPEKPAIQSPGQGLLAKRPKAHLPTERQQAYVAAHRRTPSPLP</sequence>
<protein>
    <submittedName>
        <fullName evidence="2">Uncharacterized protein</fullName>
    </submittedName>
</protein>